<name>A0ABT1M2H7_9MYCO</name>
<dbReference type="PANTHER" id="PTHR32125">
    <property type="entry name" value="2-C-METHYL-D-ERYTHRITOL 4-PHOSPHATE CYTIDYLYLTRANSFERASE, CHLOROPLASTIC"/>
    <property type="match status" value="1"/>
</dbReference>
<protein>
    <submittedName>
        <fullName evidence="3">2-C-methyl-D-erythritol 4-phosphate cytidylyltransferase</fullName>
    </submittedName>
</protein>
<dbReference type="InterPro" id="IPR034683">
    <property type="entry name" value="IspD/TarI"/>
</dbReference>
<keyword evidence="4" id="KW-1185">Reference proteome</keyword>
<dbReference type="GO" id="GO:0016779">
    <property type="term" value="F:nucleotidyltransferase activity"/>
    <property type="evidence" value="ECO:0007669"/>
    <property type="project" value="UniProtKB-KW"/>
</dbReference>
<keyword evidence="2 3" id="KW-0548">Nucleotidyltransferase</keyword>
<evidence type="ECO:0000256" key="1">
    <source>
        <dbReference type="ARBA" id="ARBA00022679"/>
    </source>
</evidence>
<dbReference type="SUPFAM" id="SSF53448">
    <property type="entry name" value="Nucleotide-diphospho-sugar transferases"/>
    <property type="match status" value="1"/>
</dbReference>
<dbReference type="InterPro" id="IPR050088">
    <property type="entry name" value="IspD/TarI_cytidylyltransf_bact"/>
</dbReference>
<dbReference type="EMBL" id="JANDBD010000005">
    <property type="protein sequence ID" value="MCP9273356.1"/>
    <property type="molecule type" value="Genomic_DNA"/>
</dbReference>
<organism evidence="3 4">
    <name type="scientific">Mycolicibacterium arenosum</name>
    <dbReference type="NCBI Taxonomy" id="2952157"/>
    <lineage>
        <taxon>Bacteria</taxon>
        <taxon>Bacillati</taxon>
        <taxon>Actinomycetota</taxon>
        <taxon>Actinomycetes</taxon>
        <taxon>Mycobacteriales</taxon>
        <taxon>Mycobacteriaceae</taxon>
        <taxon>Mycolicibacterium</taxon>
    </lineage>
</organism>
<sequence>MTERSAPELSAVLPLSLELNPESACVPIAGQASVVRALGALHRVVASRIVVAVAEPFRAAVTELVGSLCVVIPVDPAGDWRASTRAGLDYLAAQSLSPVLLHDWRHPLVPPDVTDRVVAELTAGHRVVVPVTAVTDSVKEVDADGAVIATVDRSTLRNVQYPRGFAAATLADLLTRGADPVAAALDAGESVVTVDGHADAGRFTLPADAALLEAIITSRR</sequence>
<evidence type="ECO:0000256" key="2">
    <source>
        <dbReference type="ARBA" id="ARBA00022695"/>
    </source>
</evidence>
<proteinExistence type="predicted"/>
<comment type="caution">
    <text evidence="3">The sequence shown here is derived from an EMBL/GenBank/DDBJ whole genome shotgun (WGS) entry which is preliminary data.</text>
</comment>
<gene>
    <name evidence="3" type="ORF">NM203_14280</name>
</gene>
<dbReference type="Proteomes" id="UP001651690">
    <property type="component" value="Unassembled WGS sequence"/>
</dbReference>
<reference evidence="3 4" key="1">
    <citation type="submission" date="2022-06" db="EMBL/GenBank/DDBJ databases">
        <title>Mycolicibacterium sp. CAU 1645 isolated from seawater.</title>
        <authorList>
            <person name="Kim W."/>
        </authorList>
    </citation>
    <scope>NUCLEOTIDE SEQUENCE [LARGE SCALE GENOMIC DNA]</scope>
    <source>
        <strain evidence="3 4">CAU 1645</strain>
    </source>
</reference>
<evidence type="ECO:0000313" key="3">
    <source>
        <dbReference type="EMBL" id="MCP9273356.1"/>
    </source>
</evidence>
<evidence type="ECO:0000313" key="4">
    <source>
        <dbReference type="Proteomes" id="UP001651690"/>
    </source>
</evidence>
<dbReference type="Gene3D" id="3.90.550.10">
    <property type="entry name" value="Spore Coat Polysaccharide Biosynthesis Protein SpsA, Chain A"/>
    <property type="match status" value="1"/>
</dbReference>
<dbReference type="PANTHER" id="PTHR32125:SF4">
    <property type="entry name" value="2-C-METHYL-D-ERYTHRITOL 4-PHOSPHATE CYTIDYLYLTRANSFERASE, CHLOROPLASTIC"/>
    <property type="match status" value="1"/>
</dbReference>
<dbReference type="RefSeq" id="WP_255060645.1">
    <property type="nucleotide sequence ID" value="NZ_JANDBD010000005.1"/>
</dbReference>
<keyword evidence="1" id="KW-0808">Transferase</keyword>
<accession>A0ABT1M2H7</accession>
<dbReference type="InterPro" id="IPR029044">
    <property type="entry name" value="Nucleotide-diphossugar_trans"/>
</dbReference>
<dbReference type="Pfam" id="PF01128">
    <property type="entry name" value="IspD"/>
    <property type="match status" value="1"/>
</dbReference>